<proteinExistence type="predicted"/>
<protein>
    <submittedName>
        <fullName evidence="1">Uncharacterized protein</fullName>
    </submittedName>
</protein>
<keyword evidence="2" id="KW-1185">Reference proteome</keyword>
<dbReference type="Proteomes" id="UP001177003">
    <property type="component" value="Chromosome 3"/>
</dbReference>
<evidence type="ECO:0000313" key="1">
    <source>
        <dbReference type="EMBL" id="CAI9275205.1"/>
    </source>
</evidence>
<reference evidence="1" key="1">
    <citation type="submission" date="2023-04" db="EMBL/GenBank/DDBJ databases">
        <authorList>
            <person name="Vijverberg K."/>
            <person name="Xiong W."/>
            <person name="Schranz E."/>
        </authorList>
    </citation>
    <scope>NUCLEOTIDE SEQUENCE</scope>
</reference>
<evidence type="ECO:0000313" key="2">
    <source>
        <dbReference type="Proteomes" id="UP001177003"/>
    </source>
</evidence>
<accession>A0AA35YJP5</accession>
<organism evidence="1 2">
    <name type="scientific">Lactuca saligna</name>
    <name type="common">Willowleaf lettuce</name>
    <dbReference type="NCBI Taxonomy" id="75948"/>
    <lineage>
        <taxon>Eukaryota</taxon>
        <taxon>Viridiplantae</taxon>
        <taxon>Streptophyta</taxon>
        <taxon>Embryophyta</taxon>
        <taxon>Tracheophyta</taxon>
        <taxon>Spermatophyta</taxon>
        <taxon>Magnoliopsida</taxon>
        <taxon>eudicotyledons</taxon>
        <taxon>Gunneridae</taxon>
        <taxon>Pentapetalae</taxon>
        <taxon>asterids</taxon>
        <taxon>campanulids</taxon>
        <taxon>Asterales</taxon>
        <taxon>Asteraceae</taxon>
        <taxon>Cichorioideae</taxon>
        <taxon>Cichorieae</taxon>
        <taxon>Lactucinae</taxon>
        <taxon>Lactuca</taxon>
    </lineage>
</organism>
<dbReference type="AlphaFoldDB" id="A0AA35YJP5"/>
<dbReference type="EMBL" id="OX465079">
    <property type="protein sequence ID" value="CAI9275205.1"/>
    <property type="molecule type" value="Genomic_DNA"/>
</dbReference>
<name>A0AA35YJP5_LACSI</name>
<sequence length="141" mass="15731">MNGDPLDRLRLTPQSALDHHHKPGDPSIVSGLHVFYFRAFEEEPGCPSASPFSSLFLCKKSSSSWDANYLGPAKTVRITDITFQLGLLKRNLGKRIPPLSAVCRRVHVKPWPGDLRTPSLQVSFLNLQVPFSLTIFFTVSL</sequence>
<gene>
    <name evidence="1" type="ORF">LSALG_LOCUS15246</name>
</gene>